<sequence>MPAPSRWTIAARSLAAIALAVVSIPTVNLVGGWLSEAVGLPRGGTLRLAVDLAWVFAAGTTGAFVGVAAAAVARRAHAWAFFATYLTAALYAAITMGADFPSWFTLGLLASLPLQVWLGWRLAAGFDRRRPARRGPPGDAAR</sequence>
<proteinExistence type="predicted"/>
<keyword evidence="1" id="KW-1133">Transmembrane helix</keyword>
<evidence type="ECO:0000313" key="2">
    <source>
        <dbReference type="EMBL" id="MDH5835021.1"/>
    </source>
</evidence>
<dbReference type="EMBL" id="JARXRO010000020">
    <property type="protein sequence ID" value="MDH5835021.1"/>
    <property type="molecule type" value="Genomic_DNA"/>
</dbReference>
<feature type="transmembrane region" description="Helical" evidence="1">
    <location>
        <begin position="79"/>
        <end position="97"/>
    </location>
</feature>
<gene>
    <name evidence="2" type="ORF">QFW81_13980</name>
</gene>
<name>A0ABT6JXZ3_9GAMM</name>
<evidence type="ECO:0000256" key="1">
    <source>
        <dbReference type="SAM" id="Phobius"/>
    </source>
</evidence>
<keyword evidence="1" id="KW-0472">Membrane</keyword>
<protein>
    <recommendedName>
        <fullName evidence="4">DUF4345 domain-containing protein</fullName>
    </recommendedName>
</protein>
<feature type="transmembrane region" description="Helical" evidence="1">
    <location>
        <begin position="53"/>
        <end position="72"/>
    </location>
</feature>
<reference evidence="2 3" key="1">
    <citation type="submission" date="2023-04" db="EMBL/GenBank/DDBJ databases">
        <title>Luteimonas sp. M1R5S59.</title>
        <authorList>
            <person name="Sun J.-Q."/>
        </authorList>
    </citation>
    <scope>NUCLEOTIDE SEQUENCE [LARGE SCALE GENOMIC DNA]</scope>
    <source>
        <strain evidence="2 3">M1R5S59</strain>
    </source>
</reference>
<comment type="caution">
    <text evidence="2">The sequence shown here is derived from an EMBL/GenBank/DDBJ whole genome shotgun (WGS) entry which is preliminary data.</text>
</comment>
<organism evidence="2 3">
    <name type="scientific">Luteimonas kalidii</name>
    <dbReference type="NCBI Taxonomy" id="3042025"/>
    <lineage>
        <taxon>Bacteria</taxon>
        <taxon>Pseudomonadati</taxon>
        <taxon>Pseudomonadota</taxon>
        <taxon>Gammaproteobacteria</taxon>
        <taxon>Lysobacterales</taxon>
        <taxon>Lysobacteraceae</taxon>
        <taxon>Luteimonas</taxon>
    </lineage>
</organism>
<evidence type="ECO:0008006" key="4">
    <source>
        <dbReference type="Google" id="ProtNLM"/>
    </source>
</evidence>
<evidence type="ECO:0000313" key="3">
    <source>
        <dbReference type="Proteomes" id="UP001156873"/>
    </source>
</evidence>
<accession>A0ABT6JXZ3</accession>
<feature type="transmembrane region" description="Helical" evidence="1">
    <location>
        <begin position="103"/>
        <end position="124"/>
    </location>
</feature>
<dbReference type="RefSeq" id="WP_280579629.1">
    <property type="nucleotide sequence ID" value="NZ_JARXRO010000020.1"/>
</dbReference>
<keyword evidence="1" id="KW-0812">Transmembrane</keyword>
<dbReference type="Proteomes" id="UP001156873">
    <property type="component" value="Unassembled WGS sequence"/>
</dbReference>
<keyword evidence="3" id="KW-1185">Reference proteome</keyword>